<keyword evidence="4 9" id="KW-0732">Signal</keyword>
<keyword evidence="7" id="KW-0539">Nucleus</keyword>
<name>A0A9P1DFS5_9DINO</name>
<feature type="transmembrane region" description="Helical" evidence="8">
    <location>
        <begin position="189"/>
        <end position="212"/>
    </location>
</feature>
<comment type="subcellular location">
    <subcellularLocation>
        <location evidence="1">Nucleus inner membrane</location>
        <topology evidence="1">Multi-pass membrane protein</topology>
        <orientation evidence="1">Nucleoplasmic side</orientation>
    </subcellularLocation>
</comment>
<reference evidence="11 12" key="2">
    <citation type="submission" date="2024-05" db="EMBL/GenBank/DDBJ databases">
        <authorList>
            <person name="Chen Y."/>
            <person name="Shah S."/>
            <person name="Dougan E. K."/>
            <person name="Thang M."/>
            <person name="Chan C."/>
        </authorList>
    </citation>
    <scope>NUCLEOTIDE SEQUENCE [LARGE SCALE GENOMIC DNA]</scope>
</reference>
<gene>
    <name evidence="10" type="ORF">C1SCF055_LOCUS34649</name>
</gene>
<feature type="transmembrane region" description="Helical" evidence="8">
    <location>
        <begin position="274"/>
        <end position="296"/>
    </location>
</feature>
<keyword evidence="3 8" id="KW-0812">Transmembrane</keyword>
<feature type="signal peptide" evidence="9">
    <location>
        <begin position="1"/>
        <end position="16"/>
    </location>
</feature>
<comment type="caution">
    <text evidence="10">The sequence shown here is derived from an EMBL/GenBank/DDBJ whole genome shotgun (WGS) entry which is preliminary data.</text>
</comment>
<dbReference type="OrthoDB" id="509138at2759"/>
<feature type="chain" id="PRO_5043271457" evidence="9">
    <location>
        <begin position="17"/>
        <end position="466"/>
    </location>
</feature>
<keyword evidence="12" id="KW-1185">Reference proteome</keyword>
<evidence type="ECO:0000313" key="10">
    <source>
        <dbReference type="EMBL" id="CAI4009278.1"/>
    </source>
</evidence>
<keyword evidence="5 8" id="KW-1133">Transmembrane helix</keyword>
<evidence type="ECO:0000256" key="6">
    <source>
        <dbReference type="ARBA" id="ARBA00023136"/>
    </source>
</evidence>
<evidence type="ECO:0000313" key="11">
    <source>
        <dbReference type="EMBL" id="CAL4796590.1"/>
    </source>
</evidence>
<feature type="transmembrane region" description="Helical" evidence="8">
    <location>
        <begin position="339"/>
        <end position="367"/>
    </location>
</feature>
<dbReference type="InterPro" id="IPR019358">
    <property type="entry name" value="NEMP_fam"/>
</dbReference>
<dbReference type="PANTHER" id="PTHR13598">
    <property type="entry name" value="AT07567P-RELATED"/>
    <property type="match status" value="1"/>
</dbReference>
<dbReference type="AlphaFoldDB" id="A0A9P1DFS5"/>
<evidence type="ECO:0000256" key="2">
    <source>
        <dbReference type="ARBA" id="ARBA00005748"/>
    </source>
</evidence>
<accession>A0A9P1DFS5</accession>
<evidence type="ECO:0000256" key="8">
    <source>
        <dbReference type="SAM" id="Phobius"/>
    </source>
</evidence>
<dbReference type="EMBL" id="CAMXCT020004482">
    <property type="protein sequence ID" value="CAL1162653.1"/>
    <property type="molecule type" value="Genomic_DNA"/>
</dbReference>
<keyword evidence="6 8" id="KW-0472">Membrane</keyword>
<dbReference type="EMBL" id="CAMXCT010004482">
    <property type="protein sequence ID" value="CAI4009278.1"/>
    <property type="molecule type" value="Genomic_DNA"/>
</dbReference>
<comment type="similarity">
    <text evidence="2">Belongs to the NEMP family.</text>
</comment>
<evidence type="ECO:0000256" key="3">
    <source>
        <dbReference type="ARBA" id="ARBA00022692"/>
    </source>
</evidence>
<protein>
    <submittedName>
        <fullName evidence="10">Uncharacterized protein</fullName>
    </submittedName>
</protein>
<proteinExistence type="inferred from homology"/>
<evidence type="ECO:0000256" key="4">
    <source>
        <dbReference type="ARBA" id="ARBA00022729"/>
    </source>
</evidence>
<evidence type="ECO:0000256" key="5">
    <source>
        <dbReference type="ARBA" id="ARBA00022989"/>
    </source>
</evidence>
<dbReference type="Proteomes" id="UP001152797">
    <property type="component" value="Unassembled WGS sequence"/>
</dbReference>
<reference evidence="10" key="1">
    <citation type="submission" date="2022-10" db="EMBL/GenBank/DDBJ databases">
        <authorList>
            <person name="Chen Y."/>
            <person name="Dougan E. K."/>
            <person name="Chan C."/>
            <person name="Rhodes N."/>
            <person name="Thang M."/>
        </authorList>
    </citation>
    <scope>NUCLEOTIDE SEQUENCE</scope>
</reference>
<dbReference type="EMBL" id="CAMXCT030004482">
    <property type="protein sequence ID" value="CAL4796590.1"/>
    <property type="molecule type" value="Genomic_DNA"/>
</dbReference>
<dbReference type="GO" id="GO:0005637">
    <property type="term" value="C:nuclear inner membrane"/>
    <property type="evidence" value="ECO:0007669"/>
    <property type="project" value="UniProtKB-SubCell"/>
</dbReference>
<evidence type="ECO:0000256" key="1">
    <source>
        <dbReference type="ARBA" id="ARBA00004575"/>
    </source>
</evidence>
<evidence type="ECO:0000256" key="9">
    <source>
        <dbReference type="SAM" id="SignalP"/>
    </source>
</evidence>
<evidence type="ECO:0000256" key="7">
    <source>
        <dbReference type="ARBA" id="ARBA00023242"/>
    </source>
</evidence>
<feature type="transmembrane region" description="Helical" evidence="8">
    <location>
        <begin position="232"/>
        <end position="253"/>
    </location>
</feature>
<organism evidence="10">
    <name type="scientific">Cladocopium goreaui</name>
    <dbReference type="NCBI Taxonomy" id="2562237"/>
    <lineage>
        <taxon>Eukaryota</taxon>
        <taxon>Sar</taxon>
        <taxon>Alveolata</taxon>
        <taxon>Dinophyceae</taxon>
        <taxon>Suessiales</taxon>
        <taxon>Symbiodiniaceae</taxon>
        <taxon>Cladocopium</taxon>
    </lineage>
</organism>
<sequence>MLRAAVLAACFVHSLADSTIEFHSAHGEREVIPVTTQHPAPLCLRKFEQPPYYAWPVMQVYLLLKFDKQETKSIFNWISTVGPKSRLHIEVKKGPPRWLCSLGYPWLATVFPGVCRDCTKRCSVKAIQWADHLAVPIPSAGGCVYINQLPPGVHTAHASWYMHFDLSVFLFLLIGMIFVIGWKPLRESVTFHAGLGGLGSLIVIAFMVVLWLSRSVRGTLHGNVPFGRSLTTLLAAAFALIPAARNAVLSWTLRWLPAPNWHSWLSLKDPIFDLPIGWLAFLVLLISCLVLVHLGAKLSVRYFAALPEPEGEVDFFIGVDGRRVDLLPPVPFAQRMLGWGIWLIGILFLLSSTHSDSCSVIITLAVIMKDYIEHVVRTLMMWRNVDVQPKDIRNLISSDEMHSQASATTRAALAQLQQYMKEHPHMVQTGREDTELRLRRFREDGVHFRQPVISVPEHGGSNCVLQ</sequence>
<dbReference type="PANTHER" id="PTHR13598:SF1">
    <property type="entry name" value="AT07567P-RELATED"/>
    <property type="match status" value="1"/>
</dbReference>
<feature type="transmembrane region" description="Helical" evidence="8">
    <location>
        <begin position="160"/>
        <end position="182"/>
    </location>
</feature>
<evidence type="ECO:0000313" key="12">
    <source>
        <dbReference type="Proteomes" id="UP001152797"/>
    </source>
</evidence>